<evidence type="ECO:0000256" key="7">
    <source>
        <dbReference type="PIRSR" id="PIRSR000130-3"/>
    </source>
</evidence>
<protein>
    <recommendedName>
        <fullName evidence="6">GMP reductase</fullName>
        <ecNumber evidence="6">1.7.1.7</ecNumber>
    </recommendedName>
    <alternativeName>
        <fullName evidence="6">Guanosine 5'-monophosphate reductase</fullName>
        <shortName evidence="6">GMPR</shortName>
    </alternativeName>
</protein>
<dbReference type="InterPro" id="IPR005990">
    <property type="entry name" value="IMP_DH"/>
</dbReference>
<evidence type="ECO:0000256" key="4">
    <source>
        <dbReference type="ARBA" id="ARBA00023002"/>
    </source>
</evidence>
<name>A0A9X2KI79_9MICC</name>
<feature type="binding site" evidence="6">
    <location>
        <begin position="307"/>
        <end position="309"/>
    </location>
    <ligand>
        <name>NADP(+)</name>
        <dbReference type="ChEBI" id="CHEBI:58349"/>
    </ligand>
</feature>
<feature type="active site" description="Thioimidate intermediate" evidence="6">
    <location>
        <position position="314"/>
    </location>
</feature>
<dbReference type="SUPFAM" id="SSF54631">
    <property type="entry name" value="CBS-domain pair"/>
    <property type="match status" value="1"/>
</dbReference>
<dbReference type="Proteomes" id="UP001139502">
    <property type="component" value="Unassembled WGS sequence"/>
</dbReference>
<dbReference type="InterPro" id="IPR005991">
    <property type="entry name" value="GUAB1"/>
</dbReference>
<dbReference type="Pfam" id="PF00478">
    <property type="entry name" value="IMPDH"/>
    <property type="match status" value="1"/>
</dbReference>
<dbReference type="Gene3D" id="3.20.20.70">
    <property type="entry name" value="Aldolase class I"/>
    <property type="match status" value="1"/>
</dbReference>
<feature type="binding site" evidence="6">
    <location>
        <begin position="257"/>
        <end position="259"/>
    </location>
    <ligand>
        <name>NADP(+)</name>
        <dbReference type="ChEBI" id="CHEBI:58349"/>
    </ligand>
</feature>
<evidence type="ECO:0000259" key="10">
    <source>
        <dbReference type="PROSITE" id="PS51371"/>
    </source>
</evidence>
<evidence type="ECO:0000256" key="3">
    <source>
        <dbReference type="ARBA" id="ARBA00022857"/>
    </source>
</evidence>
<dbReference type="InterPro" id="IPR001093">
    <property type="entry name" value="IMP_DH_GMPRt"/>
</dbReference>
<dbReference type="PANTHER" id="PTHR43170">
    <property type="entry name" value="GMP REDUCTASE"/>
    <property type="match status" value="1"/>
</dbReference>
<dbReference type="NCBIfam" id="NF005869">
    <property type="entry name" value="PRK07807.1"/>
    <property type="match status" value="1"/>
</dbReference>
<keyword evidence="2" id="KW-0677">Repeat</keyword>
<reference evidence="11" key="1">
    <citation type="submission" date="2022-06" db="EMBL/GenBank/DDBJ databases">
        <title>Rothia sp. isolated from sandalwood seedling.</title>
        <authorList>
            <person name="Tuikhar N."/>
            <person name="Kirdat K."/>
            <person name="Thorat V."/>
            <person name="Swetha P."/>
            <person name="Padma S."/>
            <person name="Sundararaj R."/>
            <person name="Yadav A."/>
        </authorList>
    </citation>
    <scope>NUCLEOTIDE SEQUENCE</scope>
    <source>
        <strain evidence="11">AR01</strain>
    </source>
</reference>
<dbReference type="InterPro" id="IPR050139">
    <property type="entry name" value="GMP_reductase"/>
</dbReference>
<dbReference type="Pfam" id="PF00571">
    <property type="entry name" value="CBS"/>
    <property type="match status" value="1"/>
</dbReference>
<dbReference type="GO" id="GO:0003938">
    <property type="term" value="F:IMP dehydrogenase activity"/>
    <property type="evidence" value="ECO:0007669"/>
    <property type="project" value="InterPro"/>
</dbReference>
<dbReference type="PROSITE" id="PS51371">
    <property type="entry name" value="CBS"/>
    <property type="match status" value="1"/>
</dbReference>
<keyword evidence="1 6" id="KW-0660">Purine salvage</keyword>
<dbReference type="GO" id="GO:0005829">
    <property type="term" value="C:cytosol"/>
    <property type="evidence" value="ECO:0007669"/>
    <property type="project" value="TreeGrafter"/>
</dbReference>
<feature type="binding site" description="in other chain" evidence="8">
    <location>
        <position position="314"/>
    </location>
    <ligand>
        <name>K(+)</name>
        <dbReference type="ChEBI" id="CHEBI:29103"/>
        <note>ligand shared between two tetrameric partners</note>
    </ligand>
</feature>
<evidence type="ECO:0000313" key="12">
    <source>
        <dbReference type="Proteomes" id="UP001139502"/>
    </source>
</evidence>
<feature type="domain" description="CBS" evidence="10">
    <location>
        <begin position="93"/>
        <end position="150"/>
    </location>
</feature>
<dbReference type="EC" id="1.7.1.7" evidence="6"/>
<dbReference type="CDD" id="cd00381">
    <property type="entry name" value="IMPDH"/>
    <property type="match status" value="1"/>
</dbReference>
<dbReference type="GO" id="GO:0032264">
    <property type="term" value="P:IMP salvage"/>
    <property type="evidence" value="ECO:0007669"/>
    <property type="project" value="UniProtKB-UniRule"/>
</dbReference>
<dbReference type="EMBL" id="JANAFB010000016">
    <property type="protein sequence ID" value="MCP3425933.1"/>
    <property type="molecule type" value="Genomic_DNA"/>
</dbReference>
<feature type="binding site" evidence="7">
    <location>
        <begin position="257"/>
        <end position="259"/>
    </location>
    <ligand>
        <name>NAD(+)</name>
        <dbReference type="ChEBI" id="CHEBI:57540"/>
    </ligand>
</feature>
<sequence length="491" mass="51428">MRFITTPQTDLTYNDVFLVPSNSRVTSRFDADLAADDATGATVPVVAANMTAVTGRRMLETMARRGGLAVLPQDVPSDLAAEILAGVKSCHPIAESAIALDPSHTVHEALQLMTKRSFGAAVVVGEQGRPVGLVRPEESQAVDRHAEVGSIMAPIPLTVEEAEIGGDAEWGGEARSAALREVFARCERAGVDLAVVVREGRYVGVLSKAGIVRSTIYRPALDDRGRLRVAAAVGINGDVAGRADALLRAGADVLVVDTAHGHQLKMVEALAAVRSVSPAVPVVAGNVVTADGTRDLIDAGADIVKVGVGPGAMCTTRMMTAVGRPQFSAVLECAEAARALGARVWADGGVKYPRDVALALAAGASQVMVGSWLAGTHESPGELLTDASGRAYKESFGMASTRAVHHRTRADEAFERARKTMFEEGISSSAMYLDPRRPGVEDILDHVTAGVRSSMTYAGAASLEAFRARAIVGVQSAAGYDEGRARAQSWE</sequence>
<evidence type="ECO:0000256" key="5">
    <source>
        <dbReference type="ARBA" id="ARBA00023122"/>
    </source>
</evidence>
<keyword evidence="4 6" id="KW-0560">Oxidoreductase</keyword>
<accession>A0A9X2KI79</accession>
<dbReference type="HAMAP" id="MF_02250">
    <property type="entry name" value="GMPR_GuaB1"/>
    <property type="match status" value="1"/>
</dbReference>
<dbReference type="AlphaFoldDB" id="A0A9X2KI79"/>
<evidence type="ECO:0000256" key="1">
    <source>
        <dbReference type="ARBA" id="ARBA00022726"/>
    </source>
</evidence>
<feature type="binding site" evidence="7">
    <location>
        <begin position="307"/>
        <end position="309"/>
    </location>
    <ligand>
        <name>NAD(+)</name>
        <dbReference type="ChEBI" id="CHEBI:57540"/>
    </ligand>
</feature>
<keyword evidence="8" id="KW-0630">Potassium</keyword>
<keyword evidence="12" id="KW-1185">Reference proteome</keyword>
<comment type="catalytic activity">
    <reaction evidence="6">
        <text>IMP + NH4(+) + NADP(+) = GMP + NADPH + 2 H(+)</text>
        <dbReference type="Rhea" id="RHEA:17185"/>
        <dbReference type="ChEBI" id="CHEBI:15378"/>
        <dbReference type="ChEBI" id="CHEBI:28938"/>
        <dbReference type="ChEBI" id="CHEBI:57783"/>
        <dbReference type="ChEBI" id="CHEBI:58053"/>
        <dbReference type="ChEBI" id="CHEBI:58115"/>
        <dbReference type="ChEBI" id="CHEBI:58349"/>
        <dbReference type="EC" id="1.7.1.7"/>
    </reaction>
</comment>
<evidence type="ECO:0000256" key="2">
    <source>
        <dbReference type="ARBA" id="ARBA00022737"/>
    </source>
</evidence>
<evidence type="ECO:0000313" key="11">
    <source>
        <dbReference type="EMBL" id="MCP3425933.1"/>
    </source>
</evidence>
<comment type="function">
    <text evidence="6">Involved in the purine-salvage pathway. Catalyzes the NADPH-dependent conversion of GMP to IMP.</text>
</comment>
<dbReference type="SMART" id="SM01240">
    <property type="entry name" value="IMPDH"/>
    <property type="match status" value="1"/>
</dbReference>
<keyword evidence="7" id="KW-0520">NAD</keyword>
<dbReference type="GO" id="GO:0006166">
    <property type="term" value="P:purine ribonucleoside salvage"/>
    <property type="evidence" value="ECO:0007669"/>
    <property type="project" value="UniProtKB-KW"/>
</dbReference>
<dbReference type="PIRSF" id="PIRSF000130">
    <property type="entry name" value="IMPDH"/>
    <property type="match status" value="1"/>
</dbReference>
<dbReference type="GO" id="GO:0003920">
    <property type="term" value="F:GMP reductase activity"/>
    <property type="evidence" value="ECO:0007669"/>
    <property type="project" value="UniProtKB-UniRule"/>
</dbReference>
<evidence type="ECO:0000256" key="9">
    <source>
        <dbReference type="PROSITE-ProRule" id="PRU00703"/>
    </source>
</evidence>
<evidence type="ECO:0000256" key="6">
    <source>
        <dbReference type="HAMAP-Rule" id="MF_02250"/>
    </source>
</evidence>
<comment type="pathway">
    <text evidence="6">Purine metabolism; IMP biosynthesis via salvage pathway.</text>
</comment>
<organism evidence="11 12">
    <name type="scientific">Rothia santali</name>
    <dbReference type="NCBI Taxonomy" id="2949643"/>
    <lineage>
        <taxon>Bacteria</taxon>
        <taxon>Bacillati</taxon>
        <taxon>Actinomycetota</taxon>
        <taxon>Actinomycetes</taxon>
        <taxon>Micrococcales</taxon>
        <taxon>Micrococcaceae</taxon>
        <taxon>Rothia</taxon>
    </lineage>
</organism>
<keyword evidence="5 9" id="KW-0129">CBS domain</keyword>
<feature type="binding site" description="in other chain" evidence="8">
    <location>
        <position position="309"/>
    </location>
    <ligand>
        <name>K(+)</name>
        <dbReference type="ChEBI" id="CHEBI:29103"/>
        <note>ligand shared between two tetrameric partners</note>
    </ligand>
</feature>
<dbReference type="RefSeq" id="WP_254166374.1">
    <property type="nucleotide sequence ID" value="NZ_JANAFB010000016.1"/>
</dbReference>
<dbReference type="SUPFAM" id="SSF51412">
    <property type="entry name" value="Inosine monophosphate dehydrogenase (IMPDH)"/>
    <property type="match status" value="1"/>
</dbReference>
<dbReference type="InterPro" id="IPR013785">
    <property type="entry name" value="Aldolase_TIM"/>
</dbReference>
<dbReference type="InterPro" id="IPR000644">
    <property type="entry name" value="CBS_dom"/>
</dbReference>
<dbReference type="InterPro" id="IPR046342">
    <property type="entry name" value="CBS_dom_sf"/>
</dbReference>
<comment type="caution">
    <text evidence="11">The sequence shown here is derived from an EMBL/GenBank/DDBJ whole genome shotgun (WGS) entry which is preliminary data.</text>
</comment>
<keyword evidence="3 6" id="KW-0521">NADP</keyword>
<dbReference type="FunFam" id="3.20.20.70:FF:000424">
    <property type="entry name" value="Inosine-5'-monophosphate dehydrogenase 2"/>
    <property type="match status" value="1"/>
</dbReference>
<gene>
    <name evidence="6" type="primary">guaB1</name>
    <name evidence="11" type="ORF">NBM05_07915</name>
</gene>
<evidence type="ECO:0000256" key="8">
    <source>
        <dbReference type="PIRSR" id="PIRSR000130-4"/>
    </source>
</evidence>
<dbReference type="NCBIfam" id="TIGR01303">
    <property type="entry name" value="IMP_DH_rel_1"/>
    <property type="match status" value="1"/>
</dbReference>
<dbReference type="CDD" id="cd02205">
    <property type="entry name" value="CBS_pair_SF"/>
    <property type="match status" value="1"/>
</dbReference>
<dbReference type="PANTHER" id="PTHR43170:SF5">
    <property type="entry name" value="GMP REDUCTASE"/>
    <property type="match status" value="1"/>
</dbReference>
<proteinExistence type="inferred from homology"/>
<comment type="similarity">
    <text evidence="6">Belongs to the IMPDH/GMPR family. GuaB1 subfamily.</text>
</comment>
<comment type="cofactor">
    <cofactor evidence="6">
        <name>a monovalent cation</name>
        <dbReference type="ChEBI" id="CHEBI:60242"/>
    </cofactor>
</comment>
<feature type="binding site" description="in other chain" evidence="8">
    <location>
        <position position="311"/>
    </location>
    <ligand>
        <name>K(+)</name>
        <dbReference type="ChEBI" id="CHEBI:29103"/>
        <note>ligand shared between two tetrameric partners</note>
    </ligand>
</feature>